<dbReference type="EMBL" id="CP000874">
    <property type="protein sequence ID" value="ACP23445.1"/>
    <property type="molecule type" value="Genomic_DNA"/>
</dbReference>
<evidence type="ECO:0000313" key="2">
    <source>
        <dbReference type="Proteomes" id="UP000001054"/>
    </source>
</evidence>
<sequence length="185" mass="20770">MTTSAYRGKNPFEDPLDRILAEIAISVQLPPSLHAKACQRYKTVREYLEGSTEFKDQIEHFYAQGSMAIDATISTRGTDDEYDIDIVAQLGGRYRNMTPLAILHALAAALRDYPVQKIVQQTRCVTLFYADNMHLDVTPALRDYGTTDRQSAITHAKGPLPSNNDCMVSMNAYGHAEWYKAPHTE</sequence>
<organism evidence="1 2">
    <name type="scientific">Sinorhizobium fredii (strain NBRC 101917 / NGR234)</name>
    <dbReference type="NCBI Taxonomy" id="394"/>
    <lineage>
        <taxon>Bacteria</taxon>
        <taxon>Pseudomonadati</taxon>
        <taxon>Pseudomonadota</taxon>
        <taxon>Alphaproteobacteria</taxon>
        <taxon>Hyphomicrobiales</taxon>
        <taxon>Rhizobiaceae</taxon>
        <taxon>Sinorhizobium/Ensifer group</taxon>
        <taxon>Sinorhizobium</taxon>
    </lineage>
</organism>
<reference evidence="2" key="1">
    <citation type="journal article" date="2004" name="J. Bacteriol.">
        <title>An evolutionary hot spot: the pNGR234b replicon of Rhizobium sp. strain NGR234.</title>
        <authorList>
            <person name="Streit W.R."/>
            <person name="Schmitz R.A."/>
            <person name="Perret X."/>
            <person name="Staehelin C."/>
            <person name="Deakin W.J."/>
            <person name="Raasch C."/>
            <person name="Liesegang H."/>
            <person name="Broughton W.J."/>
        </authorList>
    </citation>
    <scope>NUCLEOTIDE SEQUENCE [LARGE SCALE GENOMIC DNA]</scope>
    <source>
        <strain evidence="2">NBRC 101917 / NGR234</strain>
    </source>
</reference>
<dbReference type="HOGENOM" id="CLU_1460186_0_0_5"/>
<evidence type="ECO:0000313" key="1">
    <source>
        <dbReference type="EMBL" id="ACP23445.1"/>
    </source>
</evidence>
<dbReference type="KEGG" id="rhi:NGR_b19980"/>
<keyword evidence="1" id="KW-0614">Plasmid</keyword>
<dbReference type="AlphaFoldDB" id="C3KM09"/>
<geneLocation type="plasmid" evidence="2">
    <name>sym pNGR234b</name>
</geneLocation>
<dbReference type="OrthoDB" id="1118920at2"/>
<gene>
    <name evidence="1" type="ordered locus">NGR_b19980</name>
</gene>
<dbReference type="Pfam" id="PF18144">
    <property type="entry name" value="SMODS"/>
    <property type="match status" value="1"/>
</dbReference>
<dbReference type="Proteomes" id="UP000001054">
    <property type="component" value="Plasmid pNGR234b"/>
</dbReference>
<reference evidence="1 2" key="2">
    <citation type="journal article" date="2009" name="Appl. Environ. Microbiol.">
        <title>Rhizobium sp. strain NGR234 possesses a remarkable number of secretion systems.</title>
        <authorList>
            <person name="Schmeisser C."/>
            <person name="Liesegang H."/>
            <person name="Krysciak D."/>
            <person name="Bakkou N."/>
            <person name="Le Quere A."/>
            <person name="Wollherr A."/>
            <person name="Heinemeyer I."/>
            <person name="Morgenstern B."/>
            <person name="Pommerening-Roeser A."/>
            <person name="Flores M."/>
            <person name="Palacios R."/>
            <person name="Brenner S."/>
            <person name="Gottschalk G."/>
            <person name="Schmitz R.A."/>
            <person name="Broughton W.J."/>
            <person name="Perret X."/>
            <person name="Strittmatter A.W."/>
            <person name="Streit W.R."/>
        </authorList>
    </citation>
    <scope>NUCLEOTIDE SEQUENCE [LARGE SCALE GENOMIC DNA]</scope>
    <source>
        <strain evidence="2">NBRC 101917 / NGR234</strain>
    </source>
</reference>
<dbReference type="PATRIC" id="fig|394.7.peg.2416"/>
<keyword evidence="2" id="KW-1185">Reference proteome</keyword>
<dbReference type="RefSeq" id="WP_015888065.1">
    <property type="nucleotide sequence ID" value="NC_012586.1"/>
</dbReference>
<protein>
    <recommendedName>
        <fullName evidence="3">Nucleotidyltransferase</fullName>
    </recommendedName>
</protein>
<name>C3KM09_SINFN</name>
<accession>C3KM09</accession>
<proteinExistence type="predicted"/>
<evidence type="ECO:0008006" key="3">
    <source>
        <dbReference type="Google" id="ProtNLM"/>
    </source>
</evidence>